<dbReference type="AlphaFoldDB" id="A0A1M7YYV6"/>
<proteinExistence type="predicted"/>
<dbReference type="Gene3D" id="2.30.30.290">
    <property type="entry name" value="YopX-like domains"/>
    <property type="match status" value="1"/>
</dbReference>
<accession>A0A1M7YYV6</accession>
<gene>
    <name evidence="2" type="ORF">VQ7734_03647</name>
</gene>
<evidence type="ECO:0000313" key="3">
    <source>
        <dbReference type="Proteomes" id="UP000184600"/>
    </source>
</evidence>
<keyword evidence="3" id="KW-1185">Reference proteome</keyword>
<sequence length="130" mass="14987">MKFQILWLRHNADFSTEITSHHTTLDRLTSGEDRFPYSEVEVIAKRQFTGISDDVGVEIYEGDVIAATECDDSEEYTTVVQRDGTALCIDVEGREYDMTDIVWARRHGEVCNMRVIGNVYENPELNEMKF</sequence>
<dbReference type="OrthoDB" id="1809393at2"/>
<name>A0A1M7YYV6_9VIBR</name>
<dbReference type="RefSeq" id="WP_073585253.1">
    <property type="nucleotide sequence ID" value="NZ_AP024897.1"/>
</dbReference>
<organism evidence="2 3">
    <name type="scientific">Vibrio quintilis</name>
    <dbReference type="NCBI Taxonomy" id="1117707"/>
    <lineage>
        <taxon>Bacteria</taxon>
        <taxon>Pseudomonadati</taxon>
        <taxon>Pseudomonadota</taxon>
        <taxon>Gammaproteobacteria</taxon>
        <taxon>Vibrionales</taxon>
        <taxon>Vibrionaceae</taxon>
        <taxon>Vibrio</taxon>
    </lineage>
</organism>
<dbReference type="Proteomes" id="UP000184600">
    <property type="component" value="Unassembled WGS sequence"/>
</dbReference>
<reference evidence="3" key="1">
    <citation type="submission" date="2016-12" db="EMBL/GenBank/DDBJ databases">
        <authorList>
            <person name="Rodrigo-Torres L."/>
            <person name="Arahal R.D."/>
            <person name="Lucena T."/>
        </authorList>
    </citation>
    <scope>NUCLEOTIDE SEQUENCE [LARGE SCALE GENOMIC DNA]</scope>
</reference>
<dbReference type="InterPro" id="IPR019096">
    <property type="entry name" value="YopX_protein"/>
</dbReference>
<feature type="domain" description="YopX protein" evidence="1">
    <location>
        <begin position="14"/>
        <end position="125"/>
    </location>
</feature>
<evidence type="ECO:0000259" key="1">
    <source>
        <dbReference type="Pfam" id="PF09643"/>
    </source>
</evidence>
<protein>
    <submittedName>
        <fullName evidence="2">YopX protein</fullName>
    </submittedName>
</protein>
<dbReference type="EMBL" id="FRFG01000048">
    <property type="protein sequence ID" value="SHO57877.1"/>
    <property type="molecule type" value="Genomic_DNA"/>
</dbReference>
<evidence type="ECO:0000313" key="2">
    <source>
        <dbReference type="EMBL" id="SHO57877.1"/>
    </source>
</evidence>
<dbReference type="STRING" id="1117707.VQ7734_03647"/>
<dbReference type="InterPro" id="IPR023385">
    <property type="entry name" value="YopX-like_C"/>
</dbReference>
<dbReference type="SUPFAM" id="SSF159006">
    <property type="entry name" value="YopX-like"/>
    <property type="match status" value="1"/>
</dbReference>
<dbReference type="Pfam" id="PF09643">
    <property type="entry name" value="YopX"/>
    <property type="match status" value="1"/>
</dbReference>